<comment type="similarity">
    <text evidence="2 6">Belongs to the anoctamin family.</text>
</comment>
<feature type="transmembrane region" description="Helical" evidence="6">
    <location>
        <begin position="423"/>
        <end position="447"/>
    </location>
</feature>
<evidence type="ECO:0000256" key="7">
    <source>
        <dbReference type="SAM" id="MobiDB-lite"/>
    </source>
</evidence>
<keyword evidence="5 6" id="KW-0472">Membrane</keyword>
<evidence type="ECO:0000256" key="2">
    <source>
        <dbReference type="ARBA" id="ARBA00009671"/>
    </source>
</evidence>
<evidence type="ECO:0000256" key="5">
    <source>
        <dbReference type="ARBA" id="ARBA00023136"/>
    </source>
</evidence>
<dbReference type="GO" id="GO:0005254">
    <property type="term" value="F:chloride channel activity"/>
    <property type="evidence" value="ECO:0007669"/>
    <property type="project" value="TreeGrafter"/>
</dbReference>
<reference evidence="9" key="1">
    <citation type="submission" date="2020-11" db="EMBL/GenBank/DDBJ databases">
        <authorList>
            <person name="Tran Van P."/>
        </authorList>
    </citation>
    <scope>NUCLEOTIDE SEQUENCE</scope>
</reference>
<dbReference type="PANTHER" id="PTHR12308:SF74">
    <property type="entry name" value="ANOCTAMIN"/>
    <property type="match status" value="1"/>
</dbReference>
<gene>
    <name evidence="9" type="ORF">TDIB3V08_LOCUS3321</name>
</gene>
<comment type="caution">
    <text evidence="6">Lacks conserved residue(s) required for the propagation of feature annotation.</text>
</comment>
<feature type="transmembrane region" description="Helical" evidence="6">
    <location>
        <begin position="353"/>
        <end position="371"/>
    </location>
</feature>
<organism evidence="9">
    <name type="scientific">Timema douglasi</name>
    <name type="common">Walking stick</name>
    <dbReference type="NCBI Taxonomy" id="61478"/>
    <lineage>
        <taxon>Eukaryota</taxon>
        <taxon>Metazoa</taxon>
        <taxon>Ecdysozoa</taxon>
        <taxon>Arthropoda</taxon>
        <taxon>Hexapoda</taxon>
        <taxon>Insecta</taxon>
        <taxon>Pterygota</taxon>
        <taxon>Neoptera</taxon>
        <taxon>Polyneoptera</taxon>
        <taxon>Phasmatodea</taxon>
        <taxon>Timematodea</taxon>
        <taxon>Timematoidea</taxon>
        <taxon>Timematidae</taxon>
        <taxon>Timema</taxon>
    </lineage>
</organism>
<protein>
    <recommendedName>
        <fullName evidence="6">Anoctamin</fullName>
    </recommendedName>
</protein>
<name>A0A7R8Z9H2_TIMDO</name>
<evidence type="ECO:0000256" key="1">
    <source>
        <dbReference type="ARBA" id="ARBA00004141"/>
    </source>
</evidence>
<evidence type="ECO:0000313" key="9">
    <source>
        <dbReference type="EMBL" id="CAD7196998.1"/>
    </source>
</evidence>
<feature type="region of interest" description="Disordered" evidence="7">
    <location>
        <begin position="91"/>
        <end position="117"/>
    </location>
</feature>
<dbReference type="Pfam" id="PF04547">
    <property type="entry name" value="Anoctamin"/>
    <property type="match status" value="1"/>
</dbReference>
<comment type="subcellular location">
    <subcellularLocation>
        <location evidence="1 6">Membrane</location>
        <topology evidence="1 6">Multi-pass membrane protein</topology>
    </subcellularLocation>
</comment>
<evidence type="ECO:0000256" key="3">
    <source>
        <dbReference type="ARBA" id="ARBA00022692"/>
    </source>
</evidence>
<dbReference type="InterPro" id="IPR007632">
    <property type="entry name" value="Anoctamin"/>
</dbReference>
<dbReference type="InterPro" id="IPR049452">
    <property type="entry name" value="Anoctamin_TM"/>
</dbReference>
<feature type="domain" description="Anoctamin transmembrane" evidence="8">
    <location>
        <begin position="313"/>
        <end position="777"/>
    </location>
</feature>
<feature type="transmembrane region" description="Helical" evidence="6">
    <location>
        <begin position="656"/>
        <end position="675"/>
    </location>
</feature>
<proteinExistence type="inferred from homology"/>
<dbReference type="AlphaFoldDB" id="A0A7R8Z9H2"/>
<feature type="transmembrane region" description="Helical" evidence="6">
    <location>
        <begin position="467"/>
        <end position="485"/>
    </location>
</feature>
<dbReference type="EMBL" id="OA565434">
    <property type="protein sequence ID" value="CAD7196998.1"/>
    <property type="molecule type" value="Genomic_DNA"/>
</dbReference>
<dbReference type="PANTHER" id="PTHR12308">
    <property type="entry name" value="ANOCTAMIN"/>
    <property type="match status" value="1"/>
</dbReference>
<feature type="transmembrane region" description="Helical" evidence="6">
    <location>
        <begin position="321"/>
        <end position="347"/>
    </location>
</feature>
<keyword evidence="4 6" id="KW-1133">Transmembrane helix</keyword>
<sequence>MKGEWKTIKGKPPPVPPTEIRTSISPSSAVELNTTSALANYATEQSSSTRQALSPDPCVDMKRAQSLPEDSPVPRISGLWDIHDRLKHIGGRIGSMSGSDGDSFRRAGGGEGNTQESATAEILKMREEPVTFPPTYMVIKFSRHIHGKALVWLVDKITGKRLDGGAELLVRKQPQGHGEGLILHVSASSIKFLEVAEELEIKKKDSQGLVREFTVSQLEDFLLDGMHVQDLITTADKQYIVRHELENIRALEEDIHVPGYPTFTLYEGQSIVQVCLHWQLLDSIYPLHDLEALEKLGNKWYWALFENQPFEEIRLYFGEAVALYFTFLGFYTTALLVPMVLGILQMLLSSETLAFFCVFNVLWVTLFLEAWKRKCSELAFTWGTIGMTGLDEPRPNYHGTMAIDTITGRYQPQFPKWKTYLRMYAVSFPIVFLCMLGAFFVMLLSFWTEEYLMARRERGVRMGRLLVTLPSIVYTALVYIMNTYYRRLATHLTEWGRFNFPILTQSQFDRHRVTKLVLFEFVNNFMSLFYIAFYIRDMDMLRSQLAVMLIILQAINNFQEAMLPLLIKQYGKRLLHLLELDSFFGLLSEDPTSGKGGKEHGYVEGGEPGNTTGGGVLPHILPLSRDDPRIAQATEEGEMENYEGTYDDYLEMFIQFGYVFLFSSVFPIAAFWAVFNNILEVRADAFKLCRVFQRPSARRVKDTGAWQRAFEALGALSIVTNCGLLCMSPQLRGLAPDLSNVEWVLLVVCLEHVLLAVRHVLHEAIPDVPGWVRLALAKIDYQSKQALKHEVSFVYSESLQAYFAWFHYGEGNK</sequence>
<evidence type="ECO:0000256" key="4">
    <source>
        <dbReference type="ARBA" id="ARBA00022989"/>
    </source>
</evidence>
<feature type="region of interest" description="Disordered" evidence="7">
    <location>
        <begin position="1"/>
        <end position="27"/>
    </location>
</feature>
<accession>A0A7R8Z9H2</accession>
<feature type="transmembrane region" description="Helical" evidence="6">
    <location>
        <begin position="547"/>
        <end position="567"/>
    </location>
</feature>
<keyword evidence="3 6" id="KW-0812">Transmembrane</keyword>
<feature type="transmembrane region" description="Helical" evidence="6">
    <location>
        <begin position="516"/>
        <end position="535"/>
    </location>
</feature>
<evidence type="ECO:0000256" key="6">
    <source>
        <dbReference type="RuleBase" id="RU280814"/>
    </source>
</evidence>
<evidence type="ECO:0000259" key="8">
    <source>
        <dbReference type="Pfam" id="PF04547"/>
    </source>
</evidence>
<dbReference type="GO" id="GO:0005886">
    <property type="term" value="C:plasma membrane"/>
    <property type="evidence" value="ECO:0007669"/>
    <property type="project" value="TreeGrafter"/>
</dbReference>